<evidence type="ECO:0000313" key="2">
    <source>
        <dbReference type="Proteomes" id="UP000268007"/>
    </source>
</evidence>
<evidence type="ECO:0008006" key="3">
    <source>
        <dbReference type="Google" id="ProtNLM"/>
    </source>
</evidence>
<reference evidence="1 2" key="1">
    <citation type="submission" date="2018-10" db="EMBL/GenBank/DDBJ databases">
        <title>Genomic Encyclopedia of Archaeal and Bacterial Type Strains, Phase II (KMG-II): from individual species to whole genera.</title>
        <authorList>
            <person name="Goeker M."/>
        </authorList>
    </citation>
    <scope>NUCLEOTIDE SEQUENCE [LARGE SCALE GENOMIC DNA]</scope>
    <source>
        <strain evidence="1 2">DSM 18602</strain>
    </source>
</reference>
<keyword evidence="2" id="KW-1185">Reference proteome</keyword>
<gene>
    <name evidence="1" type="ORF">BDD43_2272</name>
</gene>
<dbReference type="AlphaFoldDB" id="A0A495IZF9"/>
<proteinExistence type="predicted"/>
<dbReference type="EMBL" id="RBKU01000001">
    <property type="protein sequence ID" value="RKR82105.1"/>
    <property type="molecule type" value="Genomic_DNA"/>
</dbReference>
<name>A0A495IZF9_9SPHI</name>
<evidence type="ECO:0000313" key="1">
    <source>
        <dbReference type="EMBL" id="RKR82105.1"/>
    </source>
</evidence>
<organism evidence="1 2">
    <name type="scientific">Mucilaginibacter gracilis</name>
    <dbReference type="NCBI Taxonomy" id="423350"/>
    <lineage>
        <taxon>Bacteria</taxon>
        <taxon>Pseudomonadati</taxon>
        <taxon>Bacteroidota</taxon>
        <taxon>Sphingobacteriia</taxon>
        <taxon>Sphingobacteriales</taxon>
        <taxon>Sphingobacteriaceae</taxon>
        <taxon>Mucilaginibacter</taxon>
    </lineage>
</organism>
<dbReference type="OrthoDB" id="643247at2"/>
<dbReference type="RefSeq" id="WP_121197732.1">
    <property type="nucleotide sequence ID" value="NZ_RBKU01000001.1"/>
</dbReference>
<dbReference type="Proteomes" id="UP000268007">
    <property type="component" value="Unassembled WGS sequence"/>
</dbReference>
<accession>A0A495IZF9</accession>
<dbReference type="PROSITE" id="PS51257">
    <property type="entry name" value="PROKAR_LIPOPROTEIN"/>
    <property type="match status" value="1"/>
</dbReference>
<sequence length="256" mass="27383">MKTSQYRFLLLLAATAIFSCKKGEPIKADHHFGSLTAELADLPGTPVMDIYFNGKKLPDSLTIGPIYGLSTRLLLDAGVKSKLAFKKHGTDSLLIDTLITIPAANVLNFRLAYSEELGLKTFLDAGSSVGVDSAKVQLFNNLSTLLPDGISVDGYLTRTHNDGSGTIDDLGVLPNLNRKTISKAMTLALNDASGTPYSYIVRLKDKASGQFLTDDFFGEGPAFSFDSAAGGKTAIISLVQTIQRGKKKFATNTAIL</sequence>
<comment type="caution">
    <text evidence="1">The sequence shown here is derived from an EMBL/GenBank/DDBJ whole genome shotgun (WGS) entry which is preliminary data.</text>
</comment>
<protein>
    <recommendedName>
        <fullName evidence="3">DUF4397 domain-containing protein</fullName>
    </recommendedName>
</protein>